<dbReference type="EMBL" id="VJZT01000003">
    <property type="protein sequence ID" value="TRX41360.1"/>
    <property type="molecule type" value="Genomic_DNA"/>
</dbReference>
<name>A0A553E8P0_9FLAO</name>
<proteinExistence type="predicted"/>
<dbReference type="AlphaFoldDB" id="A0A553E8P0"/>
<dbReference type="Proteomes" id="UP000316371">
    <property type="component" value="Unassembled WGS sequence"/>
</dbReference>
<dbReference type="OrthoDB" id="1363181at2"/>
<evidence type="ECO:0000313" key="1">
    <source>
        <dbReference type="EMBL" id="TRX41360.1"/>
    </source>
</evidence>
<dbReference type="RefSeq" id="WP_144255548.1">
    <property type="nucleotide sequence ID" value="NZ_VJZT01000003.1"/>
</dbReference>
<keyword evidence="2" id="KW-1185">Reference proteome</keyword>
<reference evidence="1 2" key="1">
    <citation type="submission" date="2019-07" db="EMBL/GenBank/DDBJ databases">
        <title>Novel species of Flavobacterium.</title>
        <authorList>
            <person name="Liu Q."/>
            <person name="Xin Y.-H."/>
        </authorList>
    </citation>
    <scope>NUCLEOTIDE SEQUENCE [LARGE SCALE GENOMIC DNA]</scope>
    <source>
        <strain evidence="1 2">LB1R34</strain>
    </source>
</reference>
<organism evidence="1 2">
    <name type="scientific">Flavobacterium restrictum</name>
    <dbReference type="NCBI Taxonomy" id="2594428"/>
    <lineage>
        <taxon>Bacteria</taxon>
        <taxon>Pseudomonadati</taxon>
        <taxon>Bacteroidota</taxon>
        <taxon>Flavobacteriia</taxon>
        <taxon>Flavobacteriales</taxon>
        <taxon>Flavobacteriaceae</taxon>
        <taxon>Flavobacterium</taxon>
    </lineage>
</organism>
<evidence type="ECO:0000313" key="2">
    <source>
        <dbReference type="Proteomes" id="UP000316371"/>
    </source>
</evidence>
<comment type="caution">
    <text evidence="1">The sequence shown here is derived from an EMBL/GenBank/DDBJ whole genome shotgun (WGS) entry which is preliminary data.</text>
</comment>
<gene>
    <name evidence="1" type="ORF">FNW21_04485</name>
</gene>
<sequence length="103" mass="11954">MTISELKTALTAKISATNNIDLLVKLNEVLNSKNEPELENHLTIVNEPVAIYEKTSTEAVYIFNEWQQKRIDIALKQVENGDYISDEEAQIEIEKWFEEQEEK</sequence>
<protein>
    <submittedName>
        <fullName evidence="1">Uncharacterized protein</fullName>
    </submittedName>
</protein>
<accession>A0A553E8P0</accession>